<gene>
    <name evidence="1" type="ORF">DSO57_1004737</name>
</gene>
<sequence length="589" mass="65658">MFTFITWFQGAALVALLHHALAIPSFHKVNGVFVDGSTCPLQSIFNQECPQLCVRDTKSCPQGTLKTCEVGTTLCQDGGCHSSCDGLINPCACGLSSYNYVPCGNLVRSNVNHFMPEFRMENITSSCSNTLKIPAGSFESWTEIPTKPNVWLVCPAPPEPTFTLKEPMFLAAYGIAAIQAILFCLWHLFKQYIEKSVPRPPAPTAKSKEGQVELRFEGYRNNMFGSLLYFNVYLVTLAWFILLAIIVADNYGAIGKEAFYIFLSSTLVSKTFVVVWYLASIWLAVLFLSKGRVRNYFRLRCFFKQAEVVQIEKHPDNVILSSSASAWLVAFKNFLHSISALLGTNLIVKTVSIYTLPSECRYFEFQCVRYINNAGEFAPSSSPIPNSPAELMELSDGLSTSESLRRQELFGPNIITVQVASFFTALTDELSTFPYLYQMMFLWIWYFFTYYQMALVQTVVIIISALIQVIIRIRSEEQIRGLAEITAEIEVQRDGQWATLSSVELVPGDVFRVEVGQPVPCDAVLLSGEVIVDESMLTGEAMPVRKLPLNKDSATYFPSPGPGHSLVSGTTVLQGGGECGALYRHRDQY</sequence>
<comment type="caution">
    <text evidence="1">The sequence shown here is derived from an EMBL/GenBank/DDBJ whole genome shotgun (WGS) entry which is preliminary data.</text>
</comment>
<name>A0ACC2TK14_9FUNG</name>
<evidence type="ECO:0000313" key="2">
    <source>
        <dbReference type="Proteomes" id="UP001165960"/>
    </source>
</evidence>
<accession>A0ACC2TK14</accession>
<organism evidence="1 2">
    <name type="scientific">Entomophthora muscae</name>
    <dbReference type="NCBI Taxonomy" id="34485"/>
    <lineage>
        <taxon>Eukaryota</taxon>
        <taxon>Fungi</taxon>
        <taxon>Fungi incertae sedis</taxon>
        <taxon>Zoopagomycota</taxon>
        <taxon>Entomophthoromycotina</taxon>
        <taxon>Entomophthoromycetes</taxon>
        <taxon>Entomophthorales</taxon>
        <taxon>Entomophthoraceae</taxon>
        <taxon>Entomophthora</taxon>
    </lineage>
</organism>
<evidence type="ECO:0000313" key="1">
    <source>
        <dbReference type="EMBL" id="KAJ9074597.1"/>
    </source>
</evidence>
<protein>
    <submittedName>
        <fullName evidence="1">Uncharacterized protein</fullName>
    </submittedName>
</protein>
<proteinExistence type="predicted"/>
<keyword evidence="2" id="KW-1185">Reference proteome</keyword>
<reference evidence="1" key="1">
    <citation type="submission" date="2022-04" db="EMBL/GenBank/DDBJ databases">
        <title>Genome of the entomopathogenic fungus Entomophthora muscae.</title>
        <authorList>
            <person name="Elya C."/>
            <person name="Lovett B.R."/>
            <person name="Lee E."/>
            <person name="Macias A.M."/>
            <person name="Hajek A.E."/>
            <person name="De Bivort B.L."/>
            <person name="Kasson M.T."/>
            <person name="De Fine Licht H.H."/>
            <person name="Stajich J.E."/>
        </authorList>
    </citation>
    <scope>NUCLEOTIDE SEQUENCE</scope>
    <source>
        <strain evidence="1">Berkeley</strain>
    </source>
</reference>
<dbReference type="EMBL" id="QTSX02002852">
    <property type="protein sequence ID" value="KAJ9074597.1"/>
    <property type="molecule type" value="Genomic_DNA"/>
</dbReference>
<dbReference type="Proteomes" id="UP001165960">
    <property type="component" value="Unassembled WGS sequence"/>
</dbReference>